<evidence type="ECO:0008006" key="5">
    <source>
        <dbReference type="Google" id="ProtNLM"/>
    </source>
</evidence>
<sequence length="207" mass="22160">MSTLRGMRNHRSLGLAAVGVITALAVTACGPSDDSDKDGKSGASKAADEAPKNLKLGQPGPVQEITSYKKTGKFSITPTKVSLGKPEDLKELDDPKKYKDKKIAWIYVKAKHVGGPAIKEAKPMSDVGAETDAGAPATRFILIGTLASTPKDCNLLNGVKELGSDDIWKKGEERTVCEPYLVPATAKVKNVTYSQGFYKEPLKWAVK</sequence>
<evidence type="ECO:0000313" key="3">
    <source>
        <dbReference type="EMBL" id="MBJ3808432.1"/>
    </source>
</evidence>
<accession>A0ABS0X5G1</accession>
<protein>
    <recommendedName>
        <fullName evidence="5">Lipoprotein</fullName>
    </recommendedName>
</protein>
<evidence type="ECO:0000256" key="2">
    <source>
        <dbReference type="SAM" id="SignalP"/>
    </source>
</evidence>
<dbReference type="EMBL" id="JAEKOZ010000008">
    <property type="protein sequence ID" value="MBJ3808432.1"/>
    <property type="molecule type" value="Genomic_DNA"/>
</dbReference>
<reference evidence="3 4" key="1">
    <citation type="submission" date="2020-12" db="EMBL/GenBank/DDBJ databases">
        <title>Streptomyces typhae sp. nov., a novel endophytic actinomycete isolated from the root of cattail pollen (Typha angustifolia L.).</title>
        <authorList>
            <person name="Peng C."/>
            <person name="Liu C."/>
        </authorList>
    </citation>
    <scope>NUCLEOTIDE SEQUENCE [LARGE SCALE GENOMIC DNA]</scope>
    <source>
        <strain evidence="3 4">JCM 4753</strain>
    </source>
</reference>
<feature type="signal peptide" evidence="2">
    <location>
        <begin position="1"/>
        <end position="28"/>
    </location>
</feature>
<evidence type="ECO:0000313" key="4">
    <source>
        <dbReference type="Proteomes" id="UP000634780"/>
    </source>
</evidence>
<keyword evidence="4" id="KW-1185">Reference proteome</keyword>
<name>A0ABS0X5G1_9ACTN</name>
<gene>
    <name evidence="3" type="ORF">JGB26_15145</name>
</gene>
<feature type="chain" id="PRO_5046856799" description="Lipoprotein" evidence="2">
    <location>
        <begin position="29"/>
        <end position="207"/>
    </location>
</feature>
<dbReference type="Proteomes" id="UP000634780">
    <property type="component" value="Unassembled WGS sequence"/>
</dbReference>
<evidence type="ECO:0000256" key="1">
    <source>
        <dbReference type="SAM" id="MobiDB-lite"/>
    </source>
</evidence>
<comment type="caution">
    <text evidence="3">The sequence shown here is derived from an EMBL/GenBank/DDBJ whole genome shotgun (WGS) entry which is preliminary data.</text>
</comment>
<proteinExistence type="predicted"/>
<dbReference type="RefSeq" id="WP_190117528.1">
    <property type="nucleotide sequence ID" value="NZ_BMVR01000008.1"/>
</dbReference>
<dbReference type="PROSITE" id="PS51257">
    <property type="entry name" value="PROKAR_LIPOPROTEIN"/>
    <property type="match status" value="1"/>
</dbReference>
<feature type="region of interest" description="Disordered" evidence="1">
    <location>
        <begin position="30"/>
        <end position="63"/>
    </location>
</feature>
<organism evidence="3 4">
    <name type="scientific">Streptomyces flavofungini</name>
    <dbReference type="NCBI Taxonomy" id="68200"/>
    <lineage>
        <taxon>Bacteria</taxon>
        <taxon>Bacillati</taxon>
        <taxon>Actinomycetota</taxon>
        <taxon>Actinomycetes</taxon>
        <taxon>Kitasatosporales</taxon>
        <taxon>Streptomycetaceae</taxon>
        <taxon>Streptomyces</taxon>
    </lineage>
</organism>
<keyword evidence="2" id="KW-0732">Signal</keyword>